<evidence type="ECO:0000313" key="6">
    <source>
        <dbReference type="Proteomes" id="UP000030104"/>
    </source>
</evidence>
<evidence type="ECO:0000256" key="2">
    <source>
        <dbReference type="ARBA" id="ARBA00023026"/>
    </source>
</evidence>
<keyword evidence="2" id="KW-0843">Virulence</keyword>
<dbReference type="STRING" id="40296.A0A0A2KFY3"/>
<dbReference type="PROSITE" id="PS51782">
    <property type="entry name" value="LYSM"/>
    <property type="match status" value="3"/>
</dbReference>
<evidence type="ECO:0000313" key="5">
    <source>
        <dbReference type="EMBL" id="KGO65816.1"/>
    </source>
</evidence>
<evidence type="ECO:0000256" key="1">
    <source>
        <dbReference type="ARBA" id="ARBA00022669"/>
    </source>
</evidence>
<dbReference type="SUPFAM" id="SSF54106">
    <property type="entry name" value="LysM domain"/>
    <property type="match status" value="1"/>
</dbReference>
<dbReference type="PANTHER" id="PTHR34997:SF1">
    <property type="entry name" value="PEPTIDOGLYCAN-BINDING LYSIN DOMAIN"/>
    <property type="match status" value="1"/>
</dbReference>
<proteinExistence type="predicted"/>
<dbReference type="AlphaFoldDB" id="A0A0A2KFY3"/>
<dbReference type="HOGENOM" id="CLU_452053_0_0_1"/>
<dbReference type="InterPro" id="IPR036779">
    <property type="entry name" value="LysM_dom_sf"/>
</dbReference>
<dbReference type="InterPro" id="IPR018392">
    <property type="entry name" value="LysM"/>
</dbReference>
<feature type="domain" description="LysM" evidence="4">
    <location>
        <begin position="117"/>
        <end position="165"/>
    </location>
</feature>
<accession>A0A0A2KFY3</accession>
<reference evidence="5 6" key="1">
    <citation type="journal article" date="2015" name="Mol. Plant Microbe Interact.">
        <title>Genome, transcriptome, and functional analyses of Penicillium expansum provide new insights into secondary metabolism and pathogenicity.</title>
        <authorList>
            <person name="Ballester A.R."/>
            <person name="Marcet-Houben M."/>
            <person name="Levin E."/>
            <person name="Sela N."/>
            <person name="Selma-Lazaro C."/>
            <person name="Carmona L."/>
            <person name="Wisniewski M."/>
            <person name="Droby S."/>
            <person name="Gonzalez-Candelas L."/>
            <person name="Gabaldon T."/>
        </authorList>
    </citation>
    <scope>NUCLEOTIDE SEQUENCE [LARGE SCALE GENOMIC DNA]</scope>
    <source>
        <strain evidence="5 6">PHI-1</strain>
    </source>
</reference>
<organism evidence="5 6">
    <name type="scientific">Penicillium italicum</name>
    <name type="common">Blue mold</name>
    <dbReference type="NCBI Taxonomy" id="40296"/>
    <lineage>
        <taxon>Eukaryota</taxon>
        <taxon>Fungi</taxon>
        <taxon>Dikarya</taxon>
        <taxon>Ascomycota</taxon>
        <taxon>Pezizomycotina</taxon>
        <taxon>Eurotiomycetes</taxon>
        <taxon>Eurotiomycetidae</taxon>
        <taxon>Eurotiales</taxon>
        <taxon>Aspergillaceae</taxon>
        <taxon>Penicillium</taxon>
    </lineage>
</organism>
<dbReference type="GO" id="GO:0008061">
    <property type="term" value="F:chitin binding"/>
    <property type="evidence" value="ECO:0007669"/>
    <property type="project" value="UniProtKB-KW"/>
</dbReference>
<name>A0A0A2KFY3_PENIT</name>
<feature type="domain" description="LysM" evidence="4">
    <location>
        <begin position="66"/>
        <end position="112"/>
    </location>
</feature>
<keyword evidence="1" id="KW-0147">Chitin-binding</keyword>
<dbReference type="Proteomes" id="UP000030104">
    <property type="component" value="Unassembled WGS sequence"/>
</dbReference>
<evidence type="ECO:0000259" key="4">
    <source>
        <dbReference type="PROSITE" id="PS51782"/>
    </source>
</evidence>
<keyword evidence="6" id="KW-1185">Reference proteome</keyword>
<feature type="region of interest" description="Disordered" evidence="3">
    <location>
        <begin position="394"/>
        <end position="418"/>
    </location>
</feature>
<dbReference type="Pfam" id="PF01476">
    <property type="entry name" value="LysM"/>
    <property type="match status" value="1"/>
</dbReference>
<dbReference type="SMART" id="SM00257">
    <property type="entry name" value="LysM"/>
    <property type="match status" value="3"/>
</dbReference>
<dbReference type="OrthoDB" id="5985073at2759"/>
<gene>
    <name evidence="5" type="ORF">PITC_018480</name>
</gene>
<dbReference type="CDD" id="cd00118">
    <property type="entry name" value="LysM"/>
    <property type="match status" value="2"/>
</dbReference>
<dbReference type="Gene3D" id="3.10.350.10">
    <property type="entry name" value="LysM domain"/>
    <property type="match status" value="3"/>
</dbReference>
<dbReference type="InterPro" id="IPR052210">
    <property type="entry name" value="LysM1-like"/>
</dbReference>
<comment type="caution">
    <text evidence="5">The sequence shown here is derived from an EMBL/GenBank/DDBJ whole genome shotgun (WGS) entry which is preliminary data.</text>
</comment>
<evidence type="ECO:0000256" key="3">
    <source>
        <dbReference type="SAM" id="MobiDB-lite"/>
    </source>
</evidence>
<dbReference type="PhylomeDB" id="A0A0A2KFY3"/>
<feature type="domain" description="LysM" evidence="4">
    <location>
        <begin position="204"/>
        <end position="250"/>
    </location>
</feature>
<dbReference type="PANTHER" id="PTHR34997">
    <property type="entry name" value="AM15"/>
    <property type="match status" value="1"/>
</dbReference>
<dbReference type="EMBL" id="JQGA01001473">
    <property type="protein sequence ID" value="KGO65816.1"/>
    <property type="molecule type" value="Genomic_DNA"/>
</dbReference>
<sequence>MTTIVNSPWGQQLLSPAAVSSRISRCLATASYSVTYTASSTPTSTSTAIATAGDNVRCNVTDPSSNTYVVPSANTTCVDISTIANVSTPALESMNALGSDCSYLTKGQTLCLPDVCDIYKVSSNDTCTSILGKLRQQISTPTFRSWNPSINSACSNLQALKGEYICLSPPGTTVIPNSFALKAVTTAAPVPDNAVTTSNTDCGFWYTIQDGDMCDTVASIFSISEKDFYFLNPQLNNTCDSLWLNNSYCVQAVGSIQTYSGYASTTSNSLSALTSTINVNATVTANRTTTWLLPTGLSISTTTGTYNDTAYEMTKGYTLCLNAISYYSLDLDDLAFSDLMTNTAWYSKWDRVCDLDLSQPTPTIPFNTSIPLGTASQTSTASSQAAAGSTSTIVSASSTKSSTSNTTTSTTSTSTTSTSAATSTATGLVISPDAFTATVVPPAIIVLSPAVMTPRESAQAVFPLMVSAERATTTGPVSIRAMETAATLMVTVDQPMITVEPTAIPATAPAPEPLRPTVSAALIIVIILASAPSLGLVAASMDTVDPPTSTVYRLSVIVLMADVTEGKQTLELTHWSSLKSSNFQGSKAGGTGGGPLEHKITRIL</sequence>
<protein>
    <submittedName>
        <fullName evidence="5">Peptidoglycan-binding Lysin subgroup</fullName>
    </submittedName>
</protein>